<sequence length="483" mass="54773">MDPSFVSNLSYTRQHSRQTSRSMPTASIEIAPKQSVAFQVGTYEMDAAPNCAICSAPADYECTCESERLQIAVKQAEQRAMDERMAEIRDWVINHARQHILNAFERLTSTRKQAHSAYLASLPNYEVYMRYSGHPPIHPMYVATLQTQIAEAHSELKRGIDADWRASVLRYPEVLDYFYSLIELRLPDDHSRQVVEPPFAAAGYADRGYGVKEQTTPTAKKKKRRDREGSVSQGGHMALNRVMRGPPPVPTPPVQHGAFPRPPGPLPIMSGKAGAYGTSGGGDTDFRKTWDRDEMAKIAKDREAKEREEGKERYEAKLAGKTYRRRASTPDDLKQTEARSERIDWSKMIGKQTLTSAAAAVGKRGRGAGAYCQACDLTFKDNIQYVEHLNSKQHLVATGQSGQVHRATVEEVRERLRYLKRKRDEDKFLEVTDLDARLAMTKEQLEKDAEEKRRLRNEKRRAKKKTTDTNAMEWKIEGDGIIR</sequence>
<evidence type="ECO:0000256" key="2">
    <source>
        <dbReference type="ARBA" id="ARBA00022771"/>
    </source>
</evidence>
<keyword evidence="4" id="KW-0539">Nucleus</keyword>
<keyword evidence="1" id="KW-0479">Metal-binding</keyword>
<evidence type="ECO:0000256" key="1">
    <source>
        <dbReference type="ARBA" id="ARBA00022723"/>
    </source>
</evidence>
<evidence type="ECO:0000313" key="7">
    <source>
        <dbReference type="EMBL" id="RMZ73845.1"/>
    </source>
</evidence>
<feature type="region of interest" description="Disordered" evidence="5">
    <location>
        <begin position="445"/>
        <end position="469"/>
    </location>
</feature>
<feature type="region of interest" description="Disordered" evidence="5">
    <location>
        <begin position="1"/>
        <end position="24"/>
    </location>
</feature>
<dbReference type="PANTHER" id="PTHR45986:SF1">
    <property type="entry name" value="ZINC FINGER MATRIN-TYPE PROTEIN 2"/>
    <property type="match status" value="1"/>
</dbReference>
<name>A0A3M7MH42_9PLEO</name>
<evidence type="ECO:0000313" key="8">
    <source>
        <dbReference type="Proteomes" id="UP000265663"/>
    </source>
</evidence>
<evidence type="ECO:0000256" key="5">
    <source>
        <dbReference type="SAM" id="MobiDB-lite"/>
    </source>
</evidence>
<keyword evidence="8" id="KW-1185">Reference proteome</keyword>
<reference evidence="7 8" key="1">
    <citation type="journal article" date="2014" name="PLoS ONE">
        <title>De novo Genome Assembly of the Fungal Plant Pathogen Pyrenophora semeniperda.</title>
        <authorList>
            <person name="Soliai M.M."/>
            <person name="Meyer S.E."/>
            <person name="Udall J.A."/>
            <person name="Elzinga D.E."/>
            <person name="Hermansen R.A."/>
            <person name="Bodily P.M."/>
            <person name="Hart A.A."/>
            <person name="Coleman C.E."/>
        </authorList>
    </citation>
    <scope>NUCLEOTIDE SEQUENCE [LARGE SCALE GENOMIC DNA]</scope>
    <source>
        <strain evidence="7 8">CCB06</strain>
        <tissue evidence="7">Mycelium</tissue>
    </source>
</reference>
<dbReference type="AlphaFoldDB" id="A0A3M7MH42"/>
<organism evidence="7 8">
    <name type="scientific">Pyrenophora seminiperda CCB06</name>
    <dbReference type="NCBI Taxonomy" id="1302712"/>
    <lineage>
        <taxon>Eukaryota</taxon>
        <taxon>Fungi</taxon>
        <taxon>Dikarya</taxon>
        <taxon>Ascomycota</taxon>
        <taxon>Pezizomycotina</taxon>
        <taxon>Dothideomycetes</taxon>
        <taxon>Pleosporomycetidae</taxon>
        <taxon>Pleosporales</taxon>
        <taxon>Pleosporineae</taxon>
        <taxon>Pleosporaceae</taxon>
        <taxon>Pyrenophora</taxon>
    </lineage>
</organism>
<dbReference type="PANTHER" id="PTHR45986">
    <property type="entry name" value="ZINC FINGER MATRIN-TYPE PROTEIN 2"/>
    <property type="match status" value="1"/>
</dbReference>
<dbReference type="InterPro" id="IPR036236">
    <property type="entry name" value="Znf_C2H2_sf"/>
</dbReference>
<accession>A0A3M7MH42</accession>
<dbReference type="SMART" id="SM00451">
    <property type="entry name" value="ZnF_U1"/>
    <property type="match status" value="1"/>
</dbReference>
<evidence type="ECO:0000256" key="4">
    <source>
        <dbReference type="ARBA" id="ARBA00023242"/>
    </source>
</evidence>
<dbReference type="OrthoDB" id="5409477at2759"/>
<dbReference type="EMBL" id="KE747843">
    <property type="protein sequence ID" value="RMZ73845.1"/>
    <property type="molecule type" value="Genomic_DNA"/>
</dbReference>
<proteinExistence type="predicted"/>
<dbReference type="GO" id="GO:0003676">
    <property type="term" value="F:nucleic acid binding"/>
    <property type="evidence" value="ECO:0007669"/>
    <property type="project" value="InterPro"/>
</dbReference>
<dbReference type="Proteomes" id="UP000265663">
    <property type="component" value="Unassembled WGS sequence"/>
</dbReference>
<dbReference type="GO" id="GO:0046540">
    <property type="term" value="C:U4/U6 x U5 tri-snRNP complex"/>
    <property type="evidence" value="ECO:0007669"/>
    <property type="project" value="TreeGrafter"/>
</dbReference>
<evidence type="ECO:0000259" key="6">
    <source>
        <dbReference type="SMART" id="SM00451"/>
    </source>
</evidence>
<dbReference type="InterPro" id="IPR040107">
    <property type="entry name" value="Snu23"/>
</dbReference>
<feature type="region of interest" description="Disordered" evidence="5">
    <location>
        <begin position="211"/>
        <end position="242"/>
    </location>
</feature>
<feature type="compositionally biased region" description="Basic residues" evidence="5">
    <location>
        <begin position="454"/>
        <end position="464"/>
    </location>
</feature>
<dbReference type="GO" id="GO:0008270">
    <property type="term" value="F:zinc ion binding"/>
    <property type="evidence" value="ECO:0007669"/>
    <property type="project" value="UniProtKB-KW"/>
</dbReference>
<evidence type="ECO:0000256" key="3">
    <source>
        <dbReference type="ARBA" id="ARBA00022833"/>
    </source>
</evidence>
<dbReference type="GO" id="GO:0000398">
    <property type="term" value="P:mRNA splicing, via spliceosome"/>
    <property type="evidence" value="ECO:0007669"/>
    <property type="project" value="InterPro"/>
</dbReference>
<feature type="domain" description="U1-type" evidence="6">
    <location>
        <begin position="367"/>
        <end position="401"/>
    </location>
</feature>
<keyword evidence="3" id="KW-0862">Zinc</keyword>
<keyword evidence="2" id="KW-0863">Zinc-finger</keyword>
<protein>
    <submittedName>
        <fullName evidence="7">C2h2 finger domain</fullName>
    </submittedName>
</protein>
<dbReference type="GO" id="GO:0005681">
    <property type="term" value="C:spliceosomal complex"/>
    <property type="evidence" value="ECO:0007669"/>
    <property type="project" value="InterPro"/>
</dbReference>
<dbReference type="InterPro" id="IPR003604">
    <property type="entry name" value="Matrin/U1-like-C_Znf_C2H2"/>
</dbReference>
<gene>
    <name evidence="7" type="ORF">GMOD_00004643</name>
</gene>
<dbReference type="Pfam" id="PF12171">
    <property type="entry name" value="zf-C2H2_jaz"/>
    <property type="match status" value="1"/>
</dbReference>
<dbReference type="InterPro" id="IPR022755">
    <property type="entry name" value="Znf_C2H2_jaz"/>
</dbReference>
<dbReference type="SUPFAM" id="SSF57667">
    <property type="entry name" value="beta-beta-alpha zinc fingers"/>
    <property type="match status" value="1"/>
</dbReference>